<dbReference type="InterPro" id="IPR029063">
    <property type="entry name" value="SAM-dependent_MTases_sf"/>
</dbReference>
<comment type="caution">
    <text evidence="6">The sequence shown here is derived from an EMBL/GenBank/DDBJ whole genome shotgun (WGS) entry which is preliminary data.</text>
</comment>
<feature type="compositionally biased region" description="Low complexity" evidence="4">
    <location>
        <begin position="170"/>
        <end position="191"/>
    </location>
</feature>
<dbReference type="GO" id="GO:0003723">
    <property type="term" value="F:RNA binding"/>
    <property type="evidence" value="ECO:0007669"/>
    <property type="project" value="InterPro"/>
</dbReference>
<evidence type="ECO:0000259" key="5">
    <source>
        <dbReference type="Pfam" id="PF17785"/>
    </source>
</evidence>
<feature type="domain" description="RlmI-like PUA" evidence="5">
    <location>
        <begin position="193"/>
        <end position="229"/>
    </location>
</feature>
<dbReference type="Gene3D" id="2.30.130.10">
    <property type="entry name" value="PUA domain"/>
    <property type="match status" value="1"/>
</dbReference>
<evidence type="ECO:0000313" key="6">
    <source>
        <dbReference type="EMBL" id="PFH34812.1"/>
    </source>
</evidence>
<dbReference type="GeneID" id="40311771"/>
<organism evidence="6 7">
    <name type="scientific">Besnoitia besnoiti</name>
    <name type="common">Apicomplexan protozoan</name>
    <dbReference type="NCBI Taxonomy" id="94643"/>
    <lineage>
        <taxon>Eukaryota</taxon>
        <taxon>Sar</taxon>
        <taxon>Alveolata</taxon>
        <taxon>Apicomplexa</taxon>
        <taxon>Conoidasida</taxon>
        <taxon>Coccidia</taxon>
        <taxon>Eucoccidiorida</taxon>
        <taxon>Eimeriorina</taxon>
        <taxon>Sarcocystidae</taxon>
        <taxon>Besnoitia</taxon>
    </lineage>
</organism>
<name>A0A2A9MHC7_BESBE</name>
<feature type="region of interest" description="Disordered" evidence="4">
    <location>
        <begin position="164"/>
        <end position="195"/>
    </location>
</feature>
<keyword evidence="3 6" id="KW-0808">Transferase</keyword>
<evidence type="ECO:0000256" key="4">
    <source>
        <dbReference type="SAM" id="MobiDB-lite"/>
    </source>
</evidence>
<dbReference type="InterPro" id="IPR041532">
    <property type="entry name" value="RlmI-like_PUA"/>
</dbReference>
<dbReference type="AlphaFoldDB" id="A0A2A9MHC7"/>
<dbReference type="PROSITE" id="PS50890">
    <property type="entry name" value="PUA"/>
    <property type="match status" value="1"/>
</dbReference>
<feature type="region of interest" description="Disordered" evidence="4">
    <location>
        <begin position="77"/>
        <end position="112"/>
    </location>
</feature>
<evidence type="ECO:0000256" key="2">
    <source>
        <dbReference type="ARBA" id="ARBA00022490"/>
    </source>
</evidence>
<comment type="subcellular location">
    <subcellularLocation>
        <location evidence="1">Cytoplasm</location>
    </subcellularLocation>
</comment>
<dbReference type="EMBL" id="NWUJ01000006">
    <property type="protein sequence ID" value="PFH34812.1"/>
    <property type="molecule type" value="Genomic_DNA"/>
</dbReference>
<dbReference type="OrthoDB" id="269872at2759"/>
<keyword evidence="2" id="KW-0963">Cytoplasm</keyword>
<proteinExistence type="predicted"/>
<reference evidence="6 7" key="1">
    <citation type="submission" date="2017-09" db="EMBL/GenBank/DDBJ databases">
        <title>Genome sequencing of Besnoitia besnoiti strain Bb-Ger1.</title>
        <authorList>
            <person name="Schares G."/>
            <person name="Venepally P."/>
            <person name="Lorenzi H.A."/>
        </authorList>
    </citation>
    <scope>NUCLEOTIDE SEQUENCE [LARGE SCALE GENOMIC DNA]</scope>
    <source>
        <strain evidence="6 7">Bb-Ger1</strain>
    </source>
</reference>
<dbReference type="Gene3D" id="3.40.50.150">
    <property type="entry name" value="Vaccinia Virus protein VP39"/>
    <property type="match status" value="1"/>
</dbReference>
<dbReference type="CDD" id="cd11572">
    <property type="entry name" value="RlmI_M_like"/>
    <property type="match status" value="1"/>
</dbReference>
<dbReference type="SUPFAM" id="SSF53335">
    <property type="entry name" value="S-adenosyl-L-methionine-dependent methyltransferases"/>
    <property type="match status" value="1"/>
</dbReference>
<evidence type="ECO:0000313" key="7">
    <source>
        <dbReference type="Proteomes" id="UP000224006"/>
    </source>
</evidence>
<dbReference type="STRING" id="94643.A0A2A9MHC7"/>
<dbReference type="GO" id="GO:0008168">
    <property type="term" value="F:methyltransferase activity"/>
    <property type="evidence" value="ECO:0007669"/>
    <property type="project" value="UniProtKB-KW"/>
</dbReference>
<accession>A0A2A9MHC7</accession>
<evidence type="ECO:0000256" key="1">
    <source>
        <dbReference type="ARBA" id="ARBA00004496"/>
    </source>
</evidence>
<evidence type="ECO:0000256" key="3">
    <source>
        <dbReference type="ARBA" id="ARBA00022679"/>
    </source>
</evidence>
<keyword evidence="7" id="KW-1185">Reference proteome</keyword>
<protein>
    <submittedName>
        <fullName evidence="6">Putative ribosomal RNA large subunit methyltransferase I</fullName>
    </submittedName>
</protein>
<keyword evidence="6" id="KW-0489">Methyltransferase</keyword>
<sequence length="603" mass="65646">MSPVPVISAASAAPFSFSRAAHFLTRRGRAKLITCGGSPSWRFPTHLTGRDALRRRPAFGFGDPRLVSEVWPRFLPSGGGAESDTGGPCESRNRHPSASPVPGGSHAARHAGTPTGLIHETVRGVLVLKTPAGAGATARSSRPSSPWIFSNEVASCSLQNPFETSPLKEASNPAAAASLSASSEAGDSAAAGERKVERGALVRLQDEKGNAYGIGYYNRHALISARVLTDKADEPIDQDFFLRRFRAALQNRIHLNQALSRSTPTCRYRQPAEPREHMDLFFRLVNGEADGLPGLIVDLYGDYACVQSLTRGMDMLLPVASSALRRLLDLQGILVRRDLPDRALEFPCPSPKLNSGDSERVIAPWISEPRVIYGNIPDEVTVAENGCLFPVDMRRSPETGWRFDRREFRKQVTLLSQGNHVLELFGHSSACSLTCLLLGKAKRCVVVDSSPRSMELARRGMEMNGITSDQLQIEEENAEAWLESYARRMNRTSQDPRLFDIVVLDTPTLAYRKSDLPEARATVRRLVEAAALLTAPRGYMAITNSSRHYSPGVFLADVSAACAGAGRSAVLCAEGGAGFDFPCDVRLPRSTELQWAVVELSEP</sequence>
<dbReference type="VEuPathDB" id="ToxoDB:BESB_068450"/>
<dbReference type="Proteomes" id="UP000224006">
    <property type="component" value="Chromosome VI"/>
</dbReference>
<dbReference type="PANTHER" id="PTHR42873">
    <property type="entry name" value="RIBOSOMAL RNA LARGE SUBUNIT METHYLTRANSFERASE"/>
    <property type="match status" value="1"/>
</dbReference>
<dbReference type="Gene3D" id="3.30.750.80">
    <property type="entry name" value="RNA methyltransferase domain (HRMD) like"/>
    <property type="match status" value="1"/>
</dbReference>
<dbReference type="KEGG" id="bbes:BESB_068450"/>
<dbReference type="PANTHER" id="PTHR42873:SF1">
    <property type="entry name" value="S-ADENOSYLMETHIONINE-DEPENDENT METHYLTRANSFERASE DOMAIN-CONTAINING PROTEIN"/>
    <property type="match status" value="1"/>
</dbReference>
<dbReference type="GO" id="GO:0032259">
    <property type="term" value="P:methylation"/>
    <property type="evidence" value="ECO:0007669"/>
    <property type="project" value="UniProtKB-KW"/>
</dbReference>
<dbReference type="RefSeq" id="XP_029218821.1">
    <property type="nucleotide sequence ID" value="XM_029365238.1"/>
</dbReference>
<dbReference type="InterPro" id="IPR036974">
    <property type="entry name" value="PUA_sf"/>
</dbReference>
<gene>
    <name evidence="6" type="ORF">BESB_068450</name>
</gene>
<dbReference type="Pfam" id="PF17785">
    <property type="entry name" value="PUA_3"/>
    <property type="match status" value="1"/>
</dbReference>